<dbReference type="Gene3D" id="2.60.120.430">
    <property type="entry name" value="Galactose-binding lectin"/>
    <property type="match status" value="1"/>
</dbReference>
<evidence type="ECO:0000259" key="4">
    <source>
        <dbReference type="Pfam" id="PF17992"/>
    </source>
</evidence>
<reference evidence="5" key="2">
    <citation type="submission" date="2023-01" db="EMBL/GenBank/DDBJ databases">
        <title>Draft genome sequence of Agaribacter marinus strain NBRC 110023.</title>
        <authorList>
            <person name="Sun Q."/>
            <person name="Mori K."/>
        </authorList>
    </citation>
    <scope>NUCLEOTIDE SEQUENCE</scope>
    <source>
        <strain evidence="5">NBRC 110023</strain>
    </source>
</reference>
<dbReference type="Gene3D" id="3.20.20.80">
    <property type="entry name" value="Glycosidases"/>
    <property type="match status" value="1"/>
</dbReference>
<dbReference type="Proteomes" id="UP001156601">
    <property type="component" value="Unassembled WGS sequence"/>
</dbReference>
<evidence type="ECO:0000256" key="1">
    <source>
        <dbReference type="ARBA" id="ARBA00022801"/>
    </source>
</evidence>
<evidence type="ECO:0000313" key="6">
    <source>
        <dbReference type="Proteomes" id="UP001156601"/>
    </source>
</evidence>
<accession>A0AA37WHZ6</accession>
<evidence type="ECO:0000259" key="3">
    <source>
        <dbReference type="Pfam" id="PF02449"/>
    </source>
</evidence>
<comment type="caution">
    <text evidence="5">The sequence shown here is derived from an EMBL/GenBank/DDBJ whole genome shotgun (WGS) entry which is preliminary data.</text>
</comment>
<dbReference type="GO" id="GO:0009341">
    <property type="term" value="C:beta-galactosidase complex"/>
    <property type="evidence" value="ECO:0007669"/>
    <property type="project" value="InterPro"/>
</dbReference>
<dbReference type="SUPFAM" id="SSF51445">
    <property type="entry name" value="(Trans)glycosidases"/>
    <property type="match status" value="1"/>
</dbReference>
<feature type="domain" description="Glycoside hydrolase family 42 N-terminal" evidence="3">
    <location>
        <begin position="544"/>
        <end position="653"/>
    </location>
</feature>
<dbReference type="Pfam" id="PF17992">
    <property type="entry name" value="Agarase_CBM"/>
    <property type="match status" value="1"/>
</dbReference>
<sequence>MFFTGVGLVASCSQPSDMVDSQGKLTQEVVIEDFEGIFVPLNVFKFNGEMDLVDAPKGMNGKALQVKLHTQENESAGIAMVTLTSYDWGEYSDFNLAFDIANPGNESVQINLIIEDKSGAAYTRGFVVPVGDTTTVYAKMDGHDQVDPENARPNEFNFSSGLRSNPATWQSTDRQAHSFWGKKRLDISNISRIIFMTDGNLSDRTITLDNIRLRPNPEMDPLFLKGLVDEFGQNAKVDYPNKVKSLAQLKDITAKELNSLKGDLMQDRSAYSGWKDGPKLKATGYFRTEKIDNKWTLVDPEGYLYFSTGIDIIRLSNSSTITGYDFDQNTIPMRSAEELLGEDDMPLRPVNLDAQKTRYVASEVRKSLFEWLPTYEDALGNHYGYRRETQSGPLAHGETFSFYSANLERKYGETTPESYLTTWREVTIDRMKDWGFTSLGNWAQSEFYKNKEIPFVAYADIIGDFDTISSGFDFWHPVPDPYDPKFQERALAAAQHVAEQIQSSRWTMGVFFDNEQSFGRLDSDESHYGLVLSALSMDASKSKGKAAFSKILKDKYNTIESLNDAWDKDYVSWEYFDKTADPSINNDEQLADYSILLEDYGNQYFDTINQAMKSVLPNHLYLGSRLPSWGMPMEILRAAAEHVDVITYNLYEEGLVPSKWAFLEEIDKPALIGEFSVGADDAGHVHPGIVISADQEDRGRMFKNYMYSVIDNPYFVGAHMFQYMDGPITGRAYDGENYNSGIVSVTDTPYKPLVDAARELNAELYERRFGVLNDK</sequence>
<feature type="domain" description="Agarase CBM-like" evidence="4">
    <location>
        <begin position="33"/>
        <end position="224"/>
    </location>
</feature>
<evidence type="ECO:0000313" key="5">
    <source>
        <dbReference type="EMBL" id="GLR70548.1"/>
    </source>
</evidence>
<dbReference type="EMBL" id="BSOT01000005">
    <property type="protein sequence ID" value="GLR70548.1"/>
    <property type="molecule type" value="Genomic_DNA"/>
</dbReference>
<reference evidence="5" key="1">
    <citation type="journal article" date="2014" name="Int. J. Syst. Evol. Microbiol.">
        <title>Complete genome sequence of Corynebacterium casei LMG S-19264T (=DSM 44701T), isolated from a smear-ripened cheese.</title>
        <authorList>
            <consortium name="US DOE Joint Genome Institute (JGI-PGF)"/>
            <person name="Walter F."/>
            <person name="Albersmeier A."/>
            <person name="Kalinowski J."/>
            <person name="Ruckert C."/>
        </authorList>
    </citation>
    <scope>NUCLEOTIDE SEQUENCE</scope>
    <source>
        <strain evidence="5">NBRC 110023</strain>
    </source>
</reference>
<keyword evidence="2" id="KW-0326">Glycosidase</keyword>
<keyword evidence="6" id="KW-1185">Reference proteome</keyword>
<dbReference type="InterPro" id="IPR017853">
    <property type="entry name" value="GH"/>
</dbReference>
<organism evidence="5 6">
    <name type="scientific">Agaribacter marinus</name>
    <dbReference type="NCBI Taxonomy" id="1431249"/>
    <lineage>
        <taxon>Bacteria</taxon>
        <taxon>Pseudomonadati</taxon>
        <taxon>Pseudomonadota</taxon>
        <taxon>Gammaproteobacteria</taxon>
        <taxon>Alteromonadales</taxon>
        <taxon>Alteromonadaceae</taxon>
        <taxon>Agaribacter</taxon>
    </lineage>
</organism>
<evidence type="ECO:0000256" key="2">
    <source>
        <dbReference type="ARBA" id="ARBA00023295"/>
    </source>
</evidence>
<dbReference type="AlphaFoldDB" id="A0AA37WHZ6"/>
<proteinExistence type="predicted"/>
<keyword evidence="1 5" id="KW-0378">Hydrolase</keyword>
<protein>
    <submittedName>
        <fullName evidence="5">Hydrolase</fullName>
    </submittedName>
</protein>
<dbReference type="InterPro" id="IPR013529">
    <property type="entry name" value="Glyco_hydro_42_N"/>
</dbReference>
<dbReference type="GO" id="GO:0005975">
    <property type="term" value="P:carbohydrate metabolic process"/>
    <property type="evidence" value="ECO:0007669"/>
    <property type="project" value="InterPro"/>
</dbReference>
<dbReference type="InterPro" id="IPR040669">
    <property type="entry name" value="Agarase_CBM"/>
</dbReference>
<dbReference type="GO" id="GO:0004565">
    <property type="term" value="F:beta-galactosidase activity"/>
    <property type="evidence" value="ECO:0007669"/>
    <property type="project" value="InterPro"/>
</dbReference>
<name>A0AA37WHZ6_9ALTE</name>
<gene>
    <name evidence="5" type="ORF">GCM10007852_14560</name>
</gene>
<dbReference type="Pfam" id="PF02449">
    <property type="entry name" value="Glyco_hydro_42"/>
    <property type="match status" value="1"/>
</dbReference>